<dbReference type="InterPro" id="IPR001969">
    <property type="entry name" value="Aspartic_peptidase_AS"/>
</dbReference>
<feature type="transmembrane region" description="Helical" evidence="2">
    <location>
        <begin position="67"/>
        <end position="83"/>
    </location>
</feature>
<evidence type="ECO:0000256" key="2">
    <source>
        <dbReference type="SAM" id="Phobius"/>
    </source>
</evidence>
<dbReference type="NCBIfam" id="TIGR02281">
    <property type="entry name" value="clan_AA_DTGA"/>
    <property type="match status" value="1"/>
</dbReference>
<dbReference type="Pfam" id="PF13975">
    <property type="entry name" value="gag-asp_proteas"/>
    <property type="match status" value="1"/>
</dbReference>
<name>A0A1U7JEG8_9HYPH</name>
<dbReference type="InterPro" id="IPR001995">
    <property type="entry name" value="Peptidase_A2_cat"/>
</dbReference>
<reference evidence="4 5" key="1">
    <citation type="submission" date="2016-03" db="EMBL/GenBank/DDBJ databases">
        <title>Genome sequence of Nesiotobacter sp. nov., a moderately halophilic alphaproteobacterium isolated from the Yellow Sea, China.</title>
        <authorList>
            <person name="Zhang G."/>
            <person name="Zhang R."/>
        </authorList>
    </citation>
    <scope>NUCLEOTIDE SEQUENCE [LARGE SCALE GENOMIC DNA]</scope>
    <source>
        <strain evidence="4 5">WB1-6</strain>
    </source>
</reference>
<dbReference type="CDD" id="cd05483">
    <property type="entry name" value="retropepsin_like_bacteria"/>
    <property type="match status" value="1"/>
</dbReference>
<keyword evidence="2" id="KW-0812">Transmembrane</keyword>
<accession>A0A1U7JEG8</accession>
<feature type="transmembrane region" description="Helical" evidence="2">
    <location>
        <begin position="36"/>
        <end position="55"/>
    </location>
</feature>
<keyword evidence="1" id="KW-0378">Hydrolase</keyword>
<dbReference type="GO" id="GO:0006508">
    <property type="term" value="P:proteolysis"/>
    <property type="evidence" value="ECO:0007669"/>
    <property type="project" value="InterPro"/>
</dbReference>
<dbReference type="STRING" id="197461.A3843_15605"/>
<dbReference type="RefSeq" id="WP_028482928.1">
    <property type="nucleotide sequence ID" value="NZ_LVVZ01000022.1"/>
</dbReference>
<dbReference type="InterPro" id="IPR021109">
    <property type="entry name" value="Peptidase_aspartic_dom_sf"/>
</dbReference>
<dbReference type="Proteomes" id="UP000185783">
    <property type="component" value="Unassembled WGS sequence"/>
</dbReference>
<dbReference type="InterPro" id="IPR034122">
    <property type="entry name" value="Retropepsin-like_bacterial"/>
</dbReference>
<dbReference type="PROSITE" id="PS50175">
    <property type="entry name" value="ASP_PROT_RETROV"/>
    <property type="match status" value="1"/>
</dbReference>
<dbReference type="SUPFAM" id="SSF50630">
    <property type="entry name" value="Acid proteases"/>
    <property type="match status" value="1"/>
</dbReference>
<dbReference type="Gene3D" id="2.40.70.10">
    <property type="entry name" value="Acid Proteases"/>
    <property type="match status" value="1"/>
</dbReference>
<feature type="domain" description="Peptidase A2" evidence="3">
    <location>
        <begin position="132"/>
        <end position="173"/>
    </location>
</feature>
<protein>
    <recommendedName>
        <fullName evidence="3">Peptidase A2 domain-containing protein</fullName>
    </recommendedName>
</protein>
<dbReference type="AlphaFoldDB" id="A0A1U7JEG8"/>
<sequence>MVRIGLFLLLGAMAVGVVSGYLMGPDFHSSELQQIGPQMVALLSVLLLVSAGLLARRPAGGEVLKATVFWGGLALLLVALYAYRHEFSVIKDRILAELVPGHAVSMAGGEIAIARAGNGQFMLNAQVNGTTLPFLVDTGASHITLTQEDARSAGFPVDQLSYRVPVETANGIGYVAPVRISELRINDIALNEARAFVAQAGMLNDSLLGMSTLDRFSGIRVEGDRMILTPRPH</sequence>
<evidence type="ECO:0000259" key="3">
    <source>
        <dbReference type="PROSITE" id="PS50175"/>
    </source>
</evidence>
<evidence type="ECO:0000256" key="1">
    <source>
        <dbReference type="ARBA" id="ARBA00022801"/>
    </source>
</evidence>
<evidence type="ECO:0000313" key="5">
    <source>
        <dbReference type="Proteomes" id="UP000185783"/>
    </source>
</evidence>
<dbReference type="PROSITE" id="PS00141">
    <property type="entry name" value="ASP_PROTEASE"/>
    <property type="match status" value="1"/>
</dbReference>
<dbReference type="InterPro" id="IPR011969">
    <property type="entry name" value="Clan_AA_Asp_peptidase_C"/>
</dbReference>
<organism evidence="4 5">
    <name type="scientific">Pseudovibrio exalbescens</name>
    <dbReference type="NCBI Taxonomy" id="197461"/>
    <lineage>
        <taxon>Bacteria</taxon>
        <taxon>Pseudomonadati</taxon>
        <taxon>Pseudomonadota</taxon>
        <taxon>Alphaproteobacteria</taxon>
        <taxon>Hyphomicrobiales</taxon>
        <taxon>Stappiaceae</taxon>
        <taxon>Pseudovibrio</taxon>
    </lineage>
</organism>
<gene>
    <name evidence="4" type="ORF">A3843_15605</name>
</gene>
<keyword evidence="5" id="KW-1185">Reference proteome</keyword>
<dbReference type="GO" id="GO:0004190">
    <property type="term" value="F:aspartic-type endopeptidase activity"/>
    <property type="evidence" value="ECO:0007669"/>
    <property type="project" value="InterPro"/>
</dbReference>
<keyword evidence="2" id="KW-1133">Transmembrane helix</keyword>
<comment type="caution">
    <text evidence="4">The sequence shown here is derived from an EMBL/GenBank/DDBJ whole genome shotgun (WGS) entry which is preliminary data.</text>
</comment>
<evidence type="ECO:0000313" key="4">
    <source>
        <dbReference type="EMBL" id="OKL43139.1"/>
    </source>
</evidence>
<keyword evidence="2" id="KW-0472">Membrane</keyword>
<proteinExistence type="predicted"/>
<dbReference type="EMBL" id="LVVZ01000022">
    <property type="protein sequence ID" value="OKL43139.1"/>
    <property type="molecule type" value="Genomic_DNA"/>
</dbReference>